<comment type="cofactor">
    <cofactor evidence="2">
        <name>Mg(2+)</name>
        <dbReference type="ChEBI" id="CHEBI:18420"/>
    </cofactor>
</comment>
<evidence type="ECO:0000313" key="11">
    <source>
        <dbReference type="EMBL" id="KAF9609359.1"/>
    </source>
</evidence>
<name>A0A835I2H3_9MAGN</name>
<keyword evidence="4" id="KW-0479">Metal-binding</keyword>
<proteinExistence type="predicted"/>
<dbReference type="Gene3D" id="3.60.40.10">
    <property type="entry name" value="PPM-type phosphatase domain"/>
    <property type="match status" value="1"/>
</dbReference>
<evidence type="ECO:0000256" key="8">
    <source>
        <dbReference type="ARBA" id="ARBA00023211"/>
    </source>
</evidence>
<evidence type="ECO:0000256" key="5">
    <source>
        <dbReference type="ARBA" id="ARBA00022801"/>
    </source>
</evidence>
<evidence type="ECO:0000256" key="4">
    <source>
        <dbReference type="ARBA" id="ARBA00022723"/>
    </source>
</evidence>
<dbReference type="AlphaFoldDB" id="A0A835I2H3"/>
<keyword evidence="5" id="KW-0378">Hydrolase</keyword>
<feature type="domain" description="PPM-type phosphatase" evidence="10">
    <location>
        <begin position="10"/>
        <end position="128"/>
    </location>
</feature>
<dbReference type="GO" id="GO:0046872">
    <property type="term" value="F:metal ion binding"/>
    <property type="evidence" value="ECO:0007669"/>
    <property type="project" value="UniProtKB-KW"/>
</dbReference>
<dbReference type="GO" id="GO:0004722">
    <property type="term" value="F:protein serine/threonine phosphatase activity"/>
    <property type="evidence" value="ECO:0007669"/>
    <property type="project" value="UniProtKB-EC"/>
</dbReference>
<organism evidence="11 12">
    <name type="scientific">Coptis chinensis</name>
    <dbReference type="NCBI Taxonomy" id="261450"/>
    <lineage>
        <taxon>Eukaryota</taxon>
        <taxon>Viridiplantae</taxon>
        <taxon>Streptophyta</taxon>
        <taxon>Embryophyta</taxon>
        <taxon>Tracheophyta</taxon>
        <taxon>Spermatophyta</taxon>
        <taxon>Magnoliopsida</taxon>
        <taxon>Ranunculales</taxon>
        <taxon>Ranunculaceae</taxon>
        <taxon>Coptidoideae</taxon>
        <taxon>Coptis</taxon>
    </lineage>
</organism>
<dbReference type="EC" id="3.1.3.16" evidence="3"/>
<sequence>MFRSTICTIRSGSYAYIGLRRYMEDEHIQIDDLSSYLGSICSCPTPSAFFGVFDGHGGPDAAAYMKENAIKIFFKDADFLQTIEADDVFLEAVENSIRCVFCELACNIDLCFVMLTCAFLLVSIPTKF</sequence>
<evidence type="ECO:0000256" key="9">
    <source>
        <dbReference type="SAM" id="Phobius"/>
    </source>
</evidence>
<keyword evidence="7" id="KW-0904">Protein phosphatase</keyword>
<comment type="cofactor">
    <cofactor evidence="1">
        <name>Mn(2+)</name>
        <dbReference type="ChEBI" id="CHEBI:29035"/>
    </cofactor>
</comment>
<evidence type="ECO:0000256" key="3">
    <source>
        <dbReference type="ARBA" id="ARBA00013081"/>
    </source>
</evidence>
<comment type="caution">
    <text evidence="11">The sequence shown here is derived from an EMBL/GenBank/DDBJ whole genome shotgun (WGS) entry which is preliminary data.</text>
</comment>
<accession>A0A835I2H3</accession>
<dbReference type="InterPro" id="IPR001932">
    <property type="entry name" value="PPM-type_phosphatase-like_dom"/>
</dbReference>
<evidence type="ECO:0000256" key="6">
    <source>
        <dbReference type="ARBA" id="ARBA00022842"/>
    </source>
</evidence>
<feature type="transmembrane region" description="Helical" evidence="9">
    <location>
        <begin position="104"/>
        <end position="124"/>
    </location>
</feature>
<reference evidence="11 12" key="1">
    <citation type="submission" date="2020-10" db="EMBL/GenBank/DDBJ databases">
        <title>The Coptis chinensis genome and diversification of protoberbering-type alkaloids.</title>
        <authorList>
            <person name="Wang B."/>
            <person name="Shu S."/>
            <person name="Song C."/>
            <person name="Liu Y."/>
        </authorList>
    </citation>
    <scope>NUCLEOTIDE SEQUENCE [LARGE SCALE GENOMIC DNA]</scope>
    <source>
        <strain evidence="11">HL-2020</strain>
        <tissue evidence="11">Leaf</tissue>
    </source>
</reference>
<dbReference type="SUPFAM" id="SSF81606">
    <property type="entry name" value="PP2C-like"/>
    <property type="match status" value="1"/>
</dbReference>
<dbReference type="InterPro" id="IPR036457">
    <property type="entry name" value="PPM-type-like_dom_sf"/>
</dbReference>
<dbReference type="Proteomes" id="UP000631114">
    <property type="component" value="Unassembled WGS sequence"/>
</dbReference>
<evidence type="ECO:0000256" key="1">
    <source>
        <dbReference type="ARBA" id="ARBA00001936"/>
    </source>
</evidence>
<dbReference type="EMBL" id="JADFTS010000004">
    <property type="protein sequence ID" value="KAF9609359.1"/>
    <property type="molecule type" value="Genomic_DNA"/>
</dbReference>
<keyword evidence="8" id="KW-0464">Manganese</keyword>
<protein>
    <recommendedName>
        <fullName evidence="3">protein-serine/threonine phosphatase</fullName>
        <ecNumber evidence="3">3.1.3.16</ecNumber>
    </recommendedName>
</protein>
<dbReference type="InterPro" id="IPR000222">
    <property type="entry name" value="PP2C_BS"/>
</dbReference>
<keyword evidence="9" id="KW-0472">Membrane</keyword>
<keyword evidence="6" id="KW-0460">Magnesium</keyword>
<evidence type="ECO:0000313" key="12">
    <source>
        <dbReference type="Proteomes" id="UP000631114"/>
    </source>
</evidence>
<evidence type="ECO:0000256" key="7">
    <source>
        <dbReference type="ARBA" id="ARBA00022912"/>
    </source>
</evidence>
<keyword evidence="12" id="KW-1185">Reference proteome</keyword>
<dbReference type="PROSITE" id="PS01032">
    <property type="entry name" value="PPM_1"/>
    <property type="match status" value="1"/>
</dbReference>
<dbReference type="Pfam" id="PF00481">
    <property type="entry name" value="PP2C"/>
    <property type="match status" value="1"/>
</dbReference>
<gene>
    <name evidence="11" type="ORF">IFM89_015614</name>
</gene>
<keyword evidence="9" id="KW-1133">Transmembrane helix</keyword>
<dbReference type="OrthoDB" id="1724979at2759"/>
<keyword evidence="9" id="KW-0812">Transmembrane</keyword>
<dbReference type="PROSITE" id="PS51746">
    <property type="entry name" value="PPM_2"/>
    <property type="match status" value="1"/>
</dbReference>
<evidence type="ECO:0000259" key="10">
    <source>
        <dbReference type="PROSITE" id="PS51746"/>
    </source>
</evidence>
<evidence type="ECO:0000256" key="2">
    <source>
        <dbReference type="ARBA" id="ARBA00001946"/>
    </source>
</evidence>